<dbReference type="PANTHER" id="PTHR43520:SF8">
    <property type="entry name" value="P-TYPE CU(+) TRANSPORTER"/>
    <property type="match status" value="1"/>
</dbReference>
<feature type="transmembrane region" description="Helical" evidence="14">
    <location>
        <begin position="204"/>
        <end position="222"/>
    </location>
</feature>
<accession>A0A5B8YHM7</accession>
<feature type="transmembrane region" description="Helical" evidence="14">
    <location>
        <begin position="384"/>
        <end position="407"/>
    </location>
</feature>
<dbReference type="PRINTS" id="PR00942">
    <property type="entry name" value="CUATPASEI"/>
</dbReference>
<dbReference type="Pfam" id="PF00403">
    <property type="entry name" value="HMA"/>
    <property type="match status" value="1"/>
</dbReference>
<evidence type="ECO:0000259" key="15">
    <source>
        <dbReference type="PROSITE" id="PS50846"/>
    </source>
</evidence>
<keyword evidence="17" id="KW-1185">Reference proteome</keyword>
<dbReference type="InterPro" id="IPR018303">
    <property type="entry name" value="ATPase_P-typ_P_site"/>
</dbReference>
<dbReference type="SFLD" id="SFLDG00002">
    <property type="entry name" value="C1.7:_P-type_atpase_like"/>
    <property type="match status" value="1"/>
</dbReference>
<keyword evidence="9 14" id="KW-0067">ATP-binding</keyword>
<dbReference type="SUPFAM" id="SSF81665">
    <property type="entry name" value="Calcium ATPase, transmembrane domain M"/>
    <property type="match status" value="1"/>
</dbReference>
<evidence type="ECO:0000256" key="4">
    <source>
        <dbReference type="ARBA" id="ARBA00022448"/>
    </source>
</evidence>
<keyword evidence="5 14" id="KW-1003">Cell membrane</keyword>
<dbReference type="GO" id="GO:0043682">
    <property type="term" value="F:P-type divalent copper transporter activity"/>
    <property type="evidence" value="ECO:0007669"/>
    <property type="project" value="TreeGrafter"/>
</dbReference>
<dbReference type="InterPro" id="IPR017969">
    <property type="entry name" value="Heavy-metal-associated_CS"/>
</dbReference>
<dbReference type="InterPro" id="IPR044492">
    <property type="entry name" value="P_typ_ATPase_HD_dom"/>
</dbReference>
<evidence type="ECO:0000256" key="2">
    <source>
        <dbReference type="ARBA" id="ARBA00006024"/>
    </source>
</evidence>
<feature type="transmembrane region" description="Helical" evidence="14">
    <location>
        <begin position="128"/>
        <end position="151"/>
    </location>
</feature>
<dbReference type="Gene3D" id="3.40.50.1000">
    <property type="entry name" value="HAD superfamily/HAD-like"/>
    <property type="match status" value="1"/>
</dbReference>
<dbReference type="InterPro" id="IPR023298">
    <property type="entry name" value="ATPase_P-typ_TM_dom_sf"/>
</dbReference>
<dbReference type="GO" id="GO:0005524">
    <property type="term" value="F:ATP binding"/>
    <property type="evidence" value="ECO:0007669"/>
    <property type="project" value="UniProtKB-UniRule"/>
</dbReference>
<dbReference type="PANTHER" id="PTHR43520">
    <property type="entry name" value="ATP7, ISOFORM B"/>
    <property type="match status" value="1"/>
</dbReference>
<dbReference type="PRINTS" id="PR00943">
    <property type="entry name" value="CUATPASE"/>
</dbReference>
<dbReference type="Gene3D" id="2.70.150.10">
    <property type="entry name" value="Calcium-transporting ATPase, cytoplasmic transduction domain A"/>
    <property type="match status" value="1"/>
</dbReference>
<feature type="transmembrane region" description="Helical" evidence="14">
    <location>
        <begin position="700"/>
        <end position="722"/>
    </location>
</feature>
<evidence type="ECO:0000256" key="12">
    <source>
        <dbReference type="ARBA" id="ARBA00023065"/>
    </source>
</evidence>
<dbReference type="Pfam" id="PF00702">
    <property type="entry name" value="Hydrolase"/>
    <property type="match status" value="1"/>
</dbReference>
<dbReference type="SUPFAM" id="SSF56784">
    <property type="entry name" value="HAD-like"/>
    <property type="match status" value="1"/>
</dbReference>
<evidence type="ECO:0000313" key="16">
    <source>
        <dbReference type="EMBL" id="QDG53868.1"/>
    </source>
</evidence>
<dbReference type="Gene3D" id="3.40.1110.10">
    <property type="entry name" value="Calcium-transporting ATPase, cytoplasmic domain N"/>
    <property type="match status" value="1"/>
</dbReference>
<keyword evidence="8 14" id="KW-0547">Nucleotide-binding</keyword>
<feature type="domain" description="HMA" evidence="15">
    <location>
        <begin position="9"/>
        <end position="75"/>
    </location>
</feature>
<evidence type="ECO:0000256" key="3">
    <source>
        <dbReference type="ARBA" id="ARBA00012517"/>
    </source>
</evidence>
<dbReference type="Gene3D" id="3.30.70.100">
    <property type="match status" value="1"/>
</dbReference>
<evidence type="ECO:0000256" key="1">
    <source>
        <dbReference type="ARBA" id="ARBA00004651"/>
    </source>
</evidence>
<dbReference type="FunFam" id="2.70.150.10:FF:000020">
    <property type="entry name" value="Copper-exporting P-type ATPase A"/>
    <property type="match status" value="1"/>
</dbReference>
<evidence type="ECO:0000313" key="17">
    <source>
        <dbReference type="Proteomes" id="UP000315995"/>
    </source>
</evidence>
<evidence type="ECO:0000256" key="8">
    <source>
        <dbReference type="ARBA" id="ARBA00022741"/>
    </source>
</evidence>
<dbReference type="Pfam" id="PF00122">
    <property type="entry name" value="E1-E2_ATPase"/>
    <property type="match status" value="1"/>
</dbReference>
<dbReference type="OrthoDB" id="9759222at2"/>
<gene>
    <name evidence="16" type="ORF">FIV42_24925</name>
</gene>
<dbReference type="GO" id="GO:0140581">
    <property type="term" value="F:P-type monovalent copper transporter activity"/>
    <property type="evidence" value="ECO:0007669"/>
    <property type="project" value="UniProtKB-EC"/>
</dbReference>
<protein>
    <recommendedName>
        <fullName evidence="3">P-type Cu(+) transporter</fullName>
        <ecNumber evidence="3">7.2.2.8</ecNumber>
    </recommendedName>
</protein>
<accession>A0A4Y6PZV4</accession>
<dbReference type="NCBIfam" id="TIGR01511">
    <property type="entry name" value="ATPase-IB1_Cu"/>
    <property type="match status" value="1"/>
</dbReference>
<feature type="transmembrane region" description="Helical" evidence="14">
    <location>
        <begin position="172"/>
        <end position="192"/>
    </location>
</feature>
<reference evidence="16 17" key="1">
    <citation type="submission" date="2019-06" db="EMBL/GenBank/DDBJ databases">
        <title>Persicimonas caeni gen. nov., sp. nov., a predatory bacterium isolated from solar saltern.</title>
        <authorList>
            <person name="Wang S."/>
        </authorList>
    </citation>
    <scope>NUCLEOTIDE SEQUENCE [LARGE SCALE GENOMIC DNA]</scope>
    <source>
        <strain evidence="16 17">YN101</strain>
    </source>
</reference>
<dbReference type="FunFam" id="3.30.70.100:FF:000005">
    <property type="entry name" value="Copper-exporting P-type ATPase A"/>
    <property type="match status" value="1"/>
</dbReference>
<dbReference type="PROSITE" id="PS50846">
    <property type="entry name" value="HMA_2"/>
    <property type="match status" value="1"/>
</dbReference>
<dbReference type="AlphaFoldDB" id="A0A4Y6PZV4"/>
<dbReference type="GO" id="GO:0016887">
    <property type="term" value="F:ATP hydrolysis activity"/>
    <property type="evidence" value="ECO:0007669"/>
    <property type="project" value="InterPro"/>
</dbReference>
<evidence type="ECO:0000256" key="14">
    <source>
        <dbReference type="RuleBase" id="RU362081"/>
    </source>
</evidence>
<dbReference type="InterPro" id="IPR006121">
    <property type="entry name" value="HMA_dom"/>
</dbReference>
<evidence type="ECO:0000256" key="13">
    <source>
        <dbReference type="ARBA" id="ARBA00023136"/>
    </source>
</evidence>
<dbReference type="EC" id="7.2.2.8" evidence="3"/>
<dbReference type="InterPro" id="IPR008250">
    <property type="entry name" value="ATPase_P-typ_transduc_dom_A_sf"/>
</dbReference>
<dbReference type="PRINTS" id="PR00119">
    <property type="entry name" value="CATATPASE"/>
</dbReference>
<dbReference type="InterPro" id="IPR023299">
    <property type="entry name" value="ATPase_P-typ_cyto_dom_N"/>
</dbReference>
<dbReference type="GO" id="GO:0055070">
    <property type="term" value="P:copper ion homeostasis"/>
    <property type="evidence" value="ECO:0007669"/>
    <property type="project" value="TreeGrafter"/>
</dbReference>
<name>A0A4Y6PZV4_PERCE</name>
<dbReference type="InterPro" id="IPR036412">
    <property type="entry name" value="HAD-like_sf"/>
</dbReference>
<dbReference type="NCBIfam" id="TIGR01494">
    <property type="entry name" value="ATPase_P-type"/>
    <property type="match status" value="1"/>
</dbReference>
<dbReference type="SFLD" id="SFLDS00003">
    <property type="entry name" value="Haloacid_Dehalogenase"/>
    <property type="match status" value="1"/>
</dbReference>
<feature type="transmembrane region" description="Helical" evidence="14">
    <location>
        <begin position="102"/>
        <end position="122"/>
    </location>
</feature>
<evidence type="ECO:0000256" key="11">
    <source>
        <dbReference type="ARBA" id="ARBA00022989"/>
    </source>
</evidence>
<dbReference type="EMBL" id="CP041186">
    <property type="protein sequence ID" value="QDG53868.1"/>
    <property type="molecule type" value="Genomic_DNA"/>
</dbReference>
<dbReference type="InterPro" id="IPR036163">
    <property type="entry name" value="HMA_dom_sf"/>
</dbReference>
<keyword evidence="12" id="KW-0406">Ion transport</keyword>
<dbReference type="RefSeq" id="WP_141200322.1">
    <property type="nucleotide sequence ID" value="NZ_CP041186.1"/>
</dbReference>
<keyword evidence="13 14" id="KW-0472">Membrane</keyword>
<evidence type="ECO:0000256" key="9">
    <source>
        <dbReference type="ARBA" id="ARBA00022840"/>
    </source>
</evidence>
<feature type="transmembrane region" description="Helical" evidence="14">
    <location>
        <begin position="728"/>
        <end position="747"/>
    </location>
</feature>
<evidence type="ECO:0000256" key="10">
    <source>
        <dbReference type="ARBA" id="ARBA00022967"/>
    </source>
</evidence>
<dbReference type="GO" id="GO:0005886">
    <property type="term" value="C:plasma membrane"/>
    <property type="evidence" value="ECO:0007669"/>
    <property type="project" value="UniProtKB-SubCell"/>
</dbReference>
<dbReference type="InterPro" id="IPR001757">
    <property type="entry name" value="P_typ_ATPase"/>
</dbReference>
<keyword evidence="4" id="KW-0813">Transport</keyword>
<keyword evidence="11 14" id="KW-1133">Transmembrane helix</keyword>
<dbReference type="PROSITE" id="PS00154">
    <property type="entry name" value="ATPASE_E1_E2"/>
    <property type="match status" value="1"/>
</dbReference>
<keyword evidence="6 14" id="KW-0812">Transmembrane</keyword>
<dbReference type="GO" id="GO:0005507">
    <property type="term" value="F:copper ion binding"/>
    <property type="evidence" value="ECO:0007669"/>
    <property type="project" value="TreeGrafter"/>
</dbReference>
<organism evidence="16 17">
    <name type="scientific">Persicimonas caeni</name>
    <dbReference type="NCBI Taxonomy" id="2292766"/>
    <lineage>
        <taxon>Bacteria</taxon>
        <taxon>Deltaproteobacteria</taxon>
        <taxon>Bradymonadales</taxon>
        <taxon>Bradymonadaceae</taxon>
        <taxon>Persicimonas</taxon>
    </lineage>
</organism>
<dbReference type="SUPFAM" id="SSF81653">
    <property type="entry name" value="Calcium ATPase, transduction domain A"/>
    <property type="match status" value="1"/>
</dbReference>
<dbReference type="PROSITE" id="PS01047">
    <property type="entry name" value="HMA_1"/>
    <property type="match status" value="1"/>
</dbReference>
<dbReference type="NCBIfam" id="TIGR01525">
    <property type="entry name" value="ATPase-IB_hvy"/>
    <property type="match status" value="1"/>
</dbReference>
<dbReference type="InterPro" id="IPR059000">
    <property type="entry name" value="ATPase_P-type_domA"/>
</dbReference>
<dbReference type="Proteomes" id="UP000315995">
    <property type="component" value="Chromosome"/>
</dbReference>
<comment type="subcellular location">
    <subcellularLocation>
        <location evidence="1">Cell membrane</location>
        <topology evidence="1">Multi-pass membrane protein</topology>
    </subcellularLocation>
</comment>
<dbReference type="InterPro" id="IPR027256">
    <property type="entry name" value="P-typ_ATPase_IB"/>
</dbReference>
<proteinExistence type="inferred from homology"/>
<dbReference type="SUPFAM" id="SSF55008">
    <property type="entry name" value="HMA, heavy metal-associated domain"/>
    <property type="match status" value="1"/>
</dbReference>
<comment type="similarity">
    <text evidence="2 14">Belongs to the cation transport ATPase (P-type) (TC 3.A.3) family. Type IB subfamily.</text>
</comment>
<keyword evidence="10" id="KW-1278">Translocase</keyword>
<evidence type="ECO:0000256" key="5">
    <source>
        <dbReference type="ARBA" id="ARBA00022475"/>
    </source>
</evidence>
<dbReference type="InterPro" id="IPR023214">
    <property type="entry name" value="HAD_sf"/>
</dbReference>
<dbReference type="SFLD" id="SFLDF00027">
    <property type="entry name" value="p-type_atpase"/>
    <property type="match status" value="1"/>
</dbReference>
<dbReference type="CDD" id="cd00371">
    <property type="entry name" value="HMA"/>
    <property type="match status" value="1"/>
</dbReference>
<dbReference type="CDD" id="cd02094">
    <property type="entry name" value="P-type_ATPase_Cu-like"/>
    <property type="match status" value="1"/>
</dbReference>
<evidence type="ECO:0000256" key="6">
    <source>
        <dbReference type="ARBA" id="ARBA00022692"/>
    </source>
</evidence>
<sequence>MTQLTDTTRTETMRIEGMNCASCVSHVEEALGEVQGVSKASVNLATERATVDYLPDKISLADLEAAVRKAGYKALAITDGAAGARGEQDARRRELIEMRRRLTVAATLTVPLLLLEMVPMLLPPVREWLTGVIATQTLWYLFFALATAVQFGPGWRFYRAGWAALRRGSPDMNTLVMIGTSAAYGYSVVATFMPSLLPAGAVHVYYEAAAVIVTLILVGKYMEAVAKGRTSQAIRKLFSLQAKTANVIRNGRETEVPIDEVRSGDVIRVRPGEKVPVDGRVVEGTSYVDESMITGEPVPVEKAAGAEVVGGTINTTGSFAFEATRVGAETVLAQIIRTVEQAQASKPQIQALADKVVAVFVPVVLVLAAITFGVWYFVGPEPALTSALVAAVSVLIIACPCAMGLATPTSIMVGTGKAAEMGVLFRKGDALQTLQEVEVVALDKTGTLTEGRPRLTDLSVGEAFDEFDVLKLAAAVEDHSEHPIARAIVDAAQSRQLHLPPVRDFEAVAGYGVRAAADGREVAVGADRFMERLGIDLRAHAVEAAKLAREGKTPFYVAVDDTVAAVMAVSDPIKPSSVATVRALHDLGLRVAMITGDNRKTAEAIARELGIEQVLAEVLPHEKAEAVARLQQDGHKVAFVGDGINDAPALAQSDVGLAIGSGTDIAIEAADVVLMSGDLNGITNAIALSKATLDNIKQNLFWAFVYNAALIPVAAGVLYPVFELQLSPMLAAGAMSLSSIFVLANGLRLRGFAASALQKSHLNTASLGTPDLRTPRRSA</sequence>
<keyword evidence="7 14" id="KW-0479">Metal-binding</keyword>
<evidence type="ECO:0000256" key="7">
    <source>
        <dbReference type="ARBA" id="ARBA00022723"/>
    </source>
</evidence>
<feature type="transmembrane region" description="Helical" evidence="14">
    <location>
        <begin position="356"/>
        <end position="378"/>
    </location>
</feature>